<dbReference type="GO" id="GO:0004719">
    <property type="term" value="F:protein-L-isoaspartate (D-aspartate) O-methyltransferase activity"/>
    <property type="evidence" value="ECO:0007669"/>
    <property type="project" value="InterPro"/>
</dbReference>
<evidence type="ECO:0000256" key="1">
    <source>
        <dbReference type="ARBA" id="ARBA00005369"/>
    </source>
</evidence>
<dbReference type="PANTHER" id="PTHR11579:SF18">
    <property type="entry name" value="PROTEIN-L-ISOASPARTATE O-METHYLTRANSFERASE"/>
    <property type="match status" value="1"/>
</dbReference>
<dbReference type="PANTHER" id="PTHR11579">
    <property type="entry name" value="PROTEIN-L-ISOASPARTATE O-METHYLTRANSFERASE"/>
    <property type="match status" value="1"/>
</dbReference>
<dbReference type="AlphaFoldDB" id="A0A437N5D5"/>
<dbReference type="Gene3D" id="3.40.50.150">
    <property type="entry name" value="Vaccinia Virus protein VP39"/>
    <property type="match status" value="2"/>
</dbReference>
<reference evidence="4 5" key="1">
    <citation type="submission" date="2019-01" db="EMBL/GenBank/DDBJ databases">
        <authorList>
            <person name="Chen W.-M."/>
        </authorList>
    </citation>
    <scope>NUCLEOTIDE SEQUENCE [LARGE SCALE GENOMIC DNA]</scope>
    <source>
        <strain evidence="4 5">FSY-9</strain>
    </source>
</reference>
<dbReference type="GO" id="GO:0005737">
    <property type="term" value="C:cytoplasm"/>
    <property type="evidence" value="ECO:0007669"/>
    <property type="project" value="TreeGrafter"/>
</dbReference>
<organism evidence="4 5">
    <name type="scientific">Novosphingobium umbonatum</name>
    <dbReference type="NCBI Taxonomy" id="1908524"/>
    <lineage>
        <taxon>Bacteria</taxon>
        <taxon>Pseudomonadati</taxon>
        <taxon>Pseudomonadota</taxon>
        <taxon>Alphaproteobacteria</taxon>
        <taxon>Sphingomonadales</taxon>
        <taxon>Sphingomonadaceae</taxon>
        <taxon>Novosphingobium</taxon>
    </lineage>
</organism>
<evidence type="ECO:0000313" key="4">
    <source>
        <dbReference type="EMBL" id="RVU05144.1"/>
    </source>
</evidence>
<comment type="caution">
    <text evidence="4">The sequence shown here is derived from an EMBL/GenBank/DDBJ whole genome shotgun (WGS) entry which is preliminary data.</text>
</comment>
<comment type="similarity">
    <text evidence="1">Belongs to the methyltransferase superfamily. L-isoaspartyl/D-aspartyl protein methyltransferase family.</text>
</comment>
<dbReference type="EMBL" id="SACO01000006">
    <property type="protein sequence ID" value="RVU05144.1"/>
    <property type="molecule type" value="Genomic_DNA"/>
</dbReference>
<keyword evidence="4" id="KW-0808">Transferase</keyword>
<dbReference type="Pfam" id="PF01135">
    <property type="entry name" value="PCMT"/>
    <property type="match status" value="1"/>
</dbReference>
<dbReference type="OrthoDB" id="9798496at2"/>
<keyword evidence="4" id="KW-0489">Methyltransferase</keyword>
<dbReference type="SUPFAM" id="SSF53335">
    <property type="entry name" value="S-adenosyl-L-methionine-dependent methyltransferases"/>
    <property type="match status" value="1"/>
</dbReference>
<sequence length="182" mass="18911">MIDSQLRPSGVNEPWALSAIAAVAREDFVPQEARAAAYIDRAVPLGNGRYLPAPLYHAKAVTTAEPVKGDKVLVVTVGSQYLPTLLGQLAGSVDTVDAGDLAKGLPGSGYSLIVVDGAAEEIPAVLIDALAADGRLVTGLINKTVTRIALGRKSGSALSYLPLLEMGIPAIPELAAPKRWSF</sequence>
<gene>
    <name evidence="4" type="ORF">EOE18_09945</name>
</gene>
<keyword evidence="5" id="KW-1185">Reference proteome</keyword>
<protein>
    <recommendedName>
        <fullName evidence="2">Protein-L-isoaspartate O-methyltransferase</fullName>
    </recommendedName>
    <alternativeName>
        <fullName evidence="3">Protein L-isoaspartyl methyltransferase</fullName>
    </alternativeName>
</protein>
<dbReference type="InterPro" id="IPR000682">
    <property type="entry name" value="PCMT"/>
</dbReference>
<evidence type="ECO:0000256" key="2">
    <source>
        <dbReference type="ARBA" id="ARBA00013346"/>
    </source>
</evidence>
<name>A0A437N5D5_9SPHN</name>
<dbReference type="InterPro" id="IPR029063">
    <property type="entry name" value="SAM-dependent_MTases_sf"/>
</dbReference>
<proteinExistence type="inferred from homology"/>
<evidence type="ECO:0000313" key="5">
    <source>
        <dbReference type="Proteomes" id="UP000282837"/>
    </source>
</evidence>
<dbReference type="Proteomes" id="UP000282837">
    <property type="component" value="Unassembled WGS sequence"/>
</dbReference>
<evidence type="ECO:0000256" key="3">
    <source>
        <dbReference type="ARBA" id="ARBA00030757"/>
    </source>
</evidence>
<dbReference type="GO" id="GO:0032259">
    <property type="term" value="P:methylation"/>
    <property type="evidence" value="ECO:0007669"/>
    <property type="project" value="UniProtKB-KW"/>
</dbReference>
<accession>A0A437N5D5</accession>